<dbReference type="GO" id="GO:0005525">
    <property type="term" value="F:GTP binding"/>
    <property type="evidence" value="ECO:0007669"/>
    <property type="project" value="UniProtKB-KW"/>
</dbReference>
<dbReference type="HOGENOM" id="CLU_013350_6_0_9"/>
<dbReference type="Pfam" id="PF07664">
    <property type="entry name" value="FeoB_C"/>
    <property type="match status" value="1"/>
</dbReference>
<dbReference type="Pfam" id="PF02421">
    <property type="entry name" value="FeoB_N"/>
    <property type="match status" value="1"/>
</dbReference>
<dbReference type="PROSITE" id="PS51711">
    <property type="entry name" value="G_FEOB"/>
    <property type="match status" value="1"/>
</dbReference>
<proteinExistence type="inferred from homology"/>
<evidence type="ECO:0000256" key="5">
    <source>
        <dbReference type="ARBA" id="ARBA00022496"/>
    </source>
</evidence>
<feature type="transmembrane region" description="Helical" evidence="16">
    <location>
        <begin position="426"/>
        <end position="445"/>
    </location>
</feature>
<feature type="binding site" evidence="15">
    <location>
        <position position="28"/>
    </location>
    <ligand>
        <name>Mg(2+)</name>
        <dbReference type="ChEBI" id="CHEBI:18420"/>
        <label>2</label>
    </ligand>
</feature>
<dbReference type="InterPro" id="IPR006073">
    <property type="entry name" value="GTP-bd"/>
</dbReference>
<evidence type="ECO:0000256" key="14">
    <source>
        <dbReference type="PIRSR" id="PIRSR603373-1"/>
    </source>
</evidence>
<keyword evidence="7 14" id="KW-0547">Nucleotide-binding</keyword>
<name>B8I3K2_RUMCH</name>
<feature type="transmembrane region" description="Helical" evidence="16">
    <location>
        <begin position="587"/>
        <end position="606"/>
    </location>
</feature>
<keyword evidence="12 16" id="KW-0472">Membrane</keyword>
<dbReference type="GO" id="GO:0046872">
    <property type="term" value="F:metal ion binding"/>
    <property type="evidence" value="ECO:0007669"/>
    <property type="project" value="UniProtKB-KW"/>
</dbReference>
<dbReference type="RefSeq" id="WP_015925449.1">
    <property type="nucleotide sequence ID" value="NC_011898.1"/>
</dbReference>
<dbReference type="Gene3D" id="3.40.50.300">
    <property type="entry name" value="P-loop containing nucleotide triphosphate hydrolases"/>
    <property type="match status" value="1"/>
</dbReference>
<evidence type="ECO:0000256" key="15">
    <source>
        <dbReference type="PIRSR" id="PIRSR603373-2"/>
    </source>
</evidence>
<evidence type="ECO:0000313" key="18">
    <source>
        <dbReference type="EMBL" id="ACL76345.1"/>
    </source>
</evidence>
<dbReference type="SUPFAM" id="SSF52540">
    <property type="entry name" value="P-loop containing nucleoside triphosphate hydrolases"/>
    <property type="match status" value="1"/>
</dbReference>
<dbReference type="GO" id="GO:0005886">
    <property type="term" value="C:plasma membrane"/>
    <property type="evidence" value="ECO:0007669"/>
    <property type="project" value="UniProtKB-SubCell"/>
</dbReference>
<dbReference type="InterPro" id="IPR003373">
    <property type="entry name" value="Fe2_transport_prot-B"/>
</dbReference>
<keyword evidence="6 16" id="KW-0812">Transmembrane</keyword>
<feature type="binding site" evidence="14">
    <location>
        <begin position="117"/>
        <end position="120"/>
    </location>
    <ligand>
        <name>GTP</name>
        <dbReference type="ChEBI" id="CHEBI:37565"/>
        <label>1</label>
    </ligand>
</feature>
<dbReference type="EMBL" id="CP001348">
    <property type="protein sequence ID" value="ACL76345.1"/>
    <property type="molecule type" value="Genomic_DNA"/>
</dbReference>
<keyword evidence="5 16" id="KW-0410">Iron transport</keyword>
<evidence type="ECO:0000256" key="12">
    <source>
        <dbReference type="ARBA" id="ARBA00023136"/>
    </source>
</evidence>
<evidence type="ECO:0000256" key="7">
    <source>
        <dbReference type="ARBA" id="ARBA00022741"/>
    </source>
</evidence>
<evidence type="ECO:0000256" key="6">
    <source>
        <dbReference type="ARBA" id="ARBA00022692"/>
    </source>
</evidence>
<keyword evidence="10" id="KW-0406">Ion transport</keyword>
<feature type="binding site" evidence="15">
    <location>
        <position position="29"/>
    </location>
    <ligand>
        <name>Mg(2+)</name>
        <dbReference type="ChEBI" id="CHEBI:18420"/>
        <label>2</label>
    </ligand>
</feature>
<evidence type="ECO:0000256" key="2">
    <source>
        <dbReference type="ARBA" id="ARBA00004651"/>
    </source>
</evidence>
<accession>B8I3K2</accession>
<keyword evidence="4" id="KW-1003">Cell membrane</keyword>
<reference evidence="18 19" key="1">
    <citation type="submission" date="2009-01" db="EMBL/GenBank/DDBJ databases">
        <title>Complete sequence of Clostridium cellulolyticum H10.</title>
        <authorList>
            <consortium name="US DOE Joint Genome Institute"/>
            <person name="Lucas S."/>
            <person name="Copeland A."/>
            <person name="Lapidus A."/>
            <person name="Glavina del Rio T."/>
            <person name="Dalin E."/>
            <person name="Tice H."/>
            <person name="Bruce D."/>
            <person name="Goodwin L."/>
            <person name="Pitluck S."/>
            <person name="Chertkov O."/>
            <person name="Saunders E."/>
            <person name="Brettin T."/>
            <person name="Detter J.C."/>
            <person name="Han C."/>
            <person name="Larimer F."/>
            <person name="Land M."/>
            <person name="Hauser L."/>
            <person name="Kyrpides N."/>
            <person name="Ivanova N."/>
            <person name="Zhou J."/>
            <person name="Richardson P."/>
        </authorList>
    </citation>
    <scope>NUCLEOTIDE SEQUENCE [LARGE SCALE GENOMIC DNA]</scope>
    <source>
        <strain evidence="19">ATCC 35319 / DSM 5812 / JCM 6584 / H10</strain>
    </source>
</reference>
<evidence type="ECO:0000256" key="13">
    <source>
        <dbReference type="NCBIfam" id="TIGR00437"/>
    </source>
</evidence>
<feature type="transmembrane region" description="Helical" evidence="16">
    <location>
        <begin position="254"/>
        <end position="276"/>
    </location>
</feature>
<evidence type="ECO:0000259" key="17">
    <source>
        <dbReference type="PROSITE" id="PS51711"/>
    </source>
</evidence>
<feature type="transmembrane region" description="Helical" evidence="16">
    <location>
        <begin position="362"/>
        <end position="384"/>
    </location>
</feature>
<comment type="subcellular location">
    <subcellularLocation>
        <location evidence="2 16">Cell membrane</location>
        <topology evidence="2 16">Multi-pass membrane protein</topology>
    </subcellularLocation>
</comment>
<feature type="binding site" evidence="14">
    <location>
        <begin position="17"/>
        <end position="24"/>
    </location>
    <ligand>
        <name>GTP</name>
        <dbReference type="ChEBI" id="CHEBI:37565"/>
        <label>1</label>
    </ligand>
</feature>
<feature type="transmembrane region" description="Helical" evidence="16">
    <location>
        <begin position="321"/>
        <end position="342"/>
    </location>
</feature>
<keyword evidence="8 16" id="KW-1133">Transmembrane helix</keyword>
<feature type="binding site" evidence="14">
    <location>
        <begin position="42"/>
        <end position="46"/>
    </location>
    <ligand>
        <name>GTP</name>
        <dbReference type="ChEBI" id="CHEBI:37565"/>
        <label>1</label>
    </ligand>
</feature>
<feature type="binding site" evidence="14">
    <location>
        <begin position="59"/>
        <end position="62"/>
    </location>
    <ligand>
        <name>GTP</name>
        <dbReference type="ChEBI" id="CHEBI:37565"/>
        <label>1</label>
    </ligand>
</feature>
<evidence type="ECO:0000256" key="1">
    <source>
        <dbReference type="ARBA" id="ARBA00003926"/>
    </source>
</evidence>
<sequence length="607" mass="66436">MENTTNKKNLKHLVLVGNPNVGKSLFFNALTGMYVDVSNFPGTTVDISTGRYGDYVVEDTPGIYGVSSFNDEERVARDVIINGDLVLNVIDAVHMQRDIFLTQQLIDMGKKVIVAVNLIDEAKKNGIKVDTAELSRQLGVEVVATSALKGIGVDEIKQKIANARVGIKTEGVQELINTYDLNEISEAEALMLLEDDEVLSQRKGLPTAGKREEIYKSRRQRVDKITESVLSDSYSGTSLGTTIGRLLLKPITGIPMLLLIMAGMFWFIGVFIAQTVVDFTEGTVMEGFYKPFIESLLSFIPKNSFIGSLLIGDYGLLTMTVIYILGLLLPLTIGFYMLMSILEDSGFLPRIAVLSDKALSKVGLNGRAIIPLILGFGCITMATMTTRLLGSRRERVIATFLLGLTIPCSAQFGVIIGLLTPLGMKYILAYTALLIFIFGISGVLMNKILPGESTQLFIDLPQIRMPQFKNVMKKTYVKAKAFLIEATPIFAFGAVLITVLQYTGLLGKIENAISPLTVQWLKLPEQASVVFIMGIIRRDFGAAGLSRMVLTNPQMLVALITITLFVPCVASIIMIFKERSKLEATAIWLGSFVIAFLIGGILAQVIV</sequence>
<keyword evidence="15" id="KW-0479">Metal-binding</keyword>
<dbReference type="Pfam" id="PF07670">
    <property type="entry name" value="Gate"/>
    <property type="match status" value="2"/>
</dbReference>
<dbReference type="CDD" id="cd01879">
    <property type="entry name" value="FeoB"/>
    <property type="match status" value="1"/>
</dbReference>
<gene>
    <name evidence="18" type="ordered locus">Ccel_1997</name>
</gene>
<evidence type="ECO:0000256" key="10">
    <source>
        <dbReference type="ARBA" id="ARBA00023065"/>
    </source>
</evidence>
<dbReference type="GO" id="GO:0015093">
    <property type="term" value="F:ferrous iron transmembrane transporter activity"/>
    <property type="evidence" value="ECO:0007669"/>
    <property type="project" value="UniProtKB-UniRule"/>
</dbReference>
<evidence type="ECO:0000256" key="16">
    <source>
        <dbReference type="RuleBase" id="RU362098"/>
    </source>
</evidence>
<keyword evidence="11 14" id="KW-0342">GTP-binding</keyword>
<dbReference type="STRING" id="394503.Ccel_1997"/>
<evidence type="ECO:0000256" key="4">
    <source>
        <dbReference type="ARBA" id="ARBA00022475"/>
    </source>
</evidence>
<feature type="transmembrane region" description="Helical" evidence="16">
    <location>
        <begin position="555"/>
        <end position="575"/>
    </location>
</feature>
<feature type="domain" description="FeoB-type G" evidence="17">
    <location>
        <begin position="10"/>
        <end position="166"/>
    </location>
</feature>
<keyword evidence="19" id="KW-1185">Reference proteome</keyword>
<comment type="similarity">
    <text evidence="16">Belongs to the TRAFAC class TrmE-Era-EngA-EngB-Septin-like GTPase superfamily. FeoB GTPase (TC 9.A.8) family.</text>
</comment>
<dbReference type="Proteomes" id="UP000001349">
    <property type="component" value="Chromosome"/>
</dbReference>
<dbReference type="KEGG" id="cce:Ccel_1997"/>
<dbReference type="InterPro" id="IPR050860">
    <property type="entry name" value="FeoB_GTPase"/>
</dbReference>
<dbReference type="eggNOG" id="COG0370">
    <property type="taxonomic scope" value="Bacteria"/>
</dbReference>
<dbReference type="InterPro" id="IPR030389">
    <property type="entry name" value="G_FEOB_dom"/>
</dbReference>
<dbReference type="PANTHER" id="PTHR43185">
    <property type="entry name" value="FERROUS IRON TRANSPORT PROTEIN B"/>
    <property type="match status" value="1"/>
</dbReference>
<keyword evidence="3 16" id="KW-0813">Transport</keyword>
<comment type="function">
    <text evidence="1 16">Probable transporter of a GTP-driven Fe(2+) uptake system.</text>
</comment>
<dbReference type="NCBIfam" id="TIGR00437">
    <property type="entry name" value="feoB"/>
    <property type="match status" value="1"/>
</dbReference>
<dbReference type="InterPro" id="IPR011640">
    <property type="entry name" value="Fe2_transport_prot_B_C"/>
</dbReference>
<evidence type="ECO:0000256" key="11">
    <source>
        <dbReference type="ARBA" id="ARBA00023134"/>
    </source>
</evidence>
<feature type="transmembrane region" description="Helical" evidence="16">
    <location>
        <begin position="396"/>
        <end position="420"/>
    </location>
</feature>
<keyword evidence="9 16" id="KW-0408">Iron</keyword>
<dbReference type="PANTHER" id="PTHR43185:SF1">
    <property type="entry name" value="FE(2+) TRANSPORTER FEOB"/>
    <property type="match status" value="1"/>
</dbReference>
<dbReference type="InterPro" id="IPR027417">
    <property type="entry name" value="P-loop_NTPase"/>
</dbReference>
<evidence type="ECO:0000256" key="3">
    <source>
        <dbReference type="ARBA" id="ARBA00022448"/>
    </source>
</evidence>
<keyword evidence="15" id="KW-0460">Magnesium</keyword>
<protein>
    <recommendedName>
        <fullName evidence="13 16">Ferrous iron transport protein B</fullName>
    </recommendedName>
</protein>
<dbReference type="InterPro" id="IPR011642">
    <property type="entry name" value="Gate_dom"/>
</dbReference>
<feature type="binding site" evidence="15">
    <location>
        <position position="31"/>
    </location>
    <ligand>
        <name>Mg(2+)</name>
        <dbReference type="ChEBI" id="CHEBI:18420"/>
        <label>2</label>
    </ligand>
</feature>
<organism evidence="18 19">
    <name type="scientific">Ruminiclostridium cellulolyticum (strain ATCC 35319 / DSM 5812 / JCM 6584 / H10)</name>
    <name type="common">Clostridium cellulolyticum</name>
    <dbReference type="NCBI Taxonomy" id="394503"/>
    <lineage>
        <taxon>Bacteria</taxon>
        <taxon>Bacillati</taxon>
        <taxon>Bacillota</taxon>
        <taxon>Clostridia</taxon>
        <taxon>Eubacteriales</taxon>
        <taxon>Oscillospiraceae</taxon>
        <taxon>Ruminiclostridium</taxon>
    </lineage>
</organism>
<evidence type="ECO:0000256" key="9">
    <source>
        <dbReference type="ARBA" id="ARBA00023004"/>
    </source>
</evidence>
<evidence type="ECO:0000313" key="19">
    <source>
        <dbReference type="Proteomes" id="UP000001349"/>
    </source>
</evidence>
<dbReference type="AlphaFoldDB" id="B8I3K2"/>
<feature type="binding site" evidence="15">
    <location>
        <position position="32"/>
    </location>
    <ligand>
        <name>Mg(2+)</name>
        <dbReference type="ChEBI" id="CHEBI:18420"/>
        <label>2</label>
    </ligand>
</feature>
<dbReference type="PRINTS" id="PR00326">
    <property type="entry name" value="GTP1OBG"/>
</dbReference>
<dbReference type="OrthoDB" id="9809127at2"/>
<feature type="transmembrane region" description="Helical" evidence="16">
    <location>
        <begin position="482"/>
        <end position="502"/>
    </location>
</feature>
<evidence type="ECO:0000256" key="8">
    <source>
        <dbReference type="ARBA" id="ARBA00022989"/>
    </source>
</evidence>